<evidence type="ECO:0000256" key="2">
    <source>
        <dbReference type="ARBA" id="ARBA00009477"/>
    </source>
</evidence>
<dbReference type="Pfam" id="PF25917">
    <property type="entry name" value="BSH_RND"/>
    <property type="match status" value="1"/>
</dbReference>
<reference evidence="11" key="1">
    <citation type="journal article" date="2014" name="Int. J. Syst. Evol. Microbiol.">
        <title>Complete genome sequence of Corynebacterium casei LMG S-19264T (=DSM 44701T), isolated from a smear-ripened cheese.</title>
        <authorList>
            <consortium name="US DOE Joint Genome Institute (JGI-PGF)"/>
            <person name="Walter F."/>
            <person name="Albersmeier A."/>
            <person name="Kalinowski J."/>
            <person name="Ruckert C."/>
        </authorList>
    </citation>
    <scope>NUCLEOTIDE SEQUENCE</scope>
    <source>
        <strain evidence="11">CGMCC 1.15725</strain>
    </source>
</reference>
<protein>
    <submittedName>
        <fullName evidence="11">Multidrug resistance protein</fullName>
    </submittedName>
</protein>
<keyword evidence="3" id="KW-0813">Transport</keyword>
<dbReference type="Pfam" id="PF25944">
    <property type="entry name" value="Beta-barrel_RND"/>
    <property type="match status" value="1"/>
</dbReference>
<dbReference type="GO" id="GO:1990281">
    <property type="term" value="C:efflux pump complex"/>
    <property type="evidence" value="ECO:0007669"/>
    <property type="project" value="TreeGrafter"/>
</dbReference>
<feature type="domain" description="Multidrug resistance protein MdtA-like barrel-sandwich hybrid" evidence="8">
    <location>
        <begin position="68"/>
        <end position="207"/>
    </location>
</feature>
<comment type="subcellular location">
    <subcellularLocation>
        <location evidence="1">Cell membrane</location>
    </subcellularLocation>
</comment>
<dbReference type="Gene3D" id="2.40.50.100">
    <property type="match status" value="1"/>
</dbReference>
<dbReference type="RefSeq" id="WP_189048897.1">
    <property type="nucleotide sequence ID" value="NZ_BMJQ01000010.1"/>
</dbReference>
<dbReference type="AlphaFoldDB" id="A0A8J2YWQ5"/>
<feature type="domain" description="Multidrug resistance protein MdtA-like beta-barrel" evidence="9">
    <location>
        <begin position="214"/>
        <end position="296"/>
    </location>
</feature>
<sequence>MRRAVFSLLGVAIFLAGGAAFWRTYYAGNLSAHAVSAPPAPTVHVATVVQRDVPIYVRGIGQAQPFNIIQLKSRVDGQIERILFTEGQQVNAGDPLIEIDPRPYQAAVGQAEGALAKDQAQLASAKADLERSTSLLQHGYASRQVFDQQSAAVGQLTAAIKIDQATLDAARLNLQFSMIRAPISGRIGKRLVDAGNVIHTADDTDLAEIVQTKPITVLFTVPQDALPDIQAGQRTGPLVVEARSGNDQKRIAEGHLTLIGNQIDPQTGTIELKAQFENPDEALWPGQFLNARVVIGTRKDAVTVPMEAVQTGLKGKFVYVVEPTASTVAPRDVGVLQSVHGLAVVEGLKPGEVVVVDNHDQLAPGMTVRIDSTTADPVALRTRAEATAS</sequence>
<keyword evidence="6" id="KW-0472">Membrane</keyword>
<proteinExistence type="inferred from homology"/>
<feature type="domain" description="Multidrug resistance protein MdtA-like C-terminal permuted SH3" evidence="10">
    <location>
        <begin position="300"/>
        <end position="360"/>
    </location>
</feature>
<organism evidence="11 12">
    <name type="scientific">Aliidongia dinghuensis</name>
    <dbReference type="NCBI Taxonomy" id="1867774"/>
    <lineage>
        <taxon>Bacteria</taxon>
        <taxon>Pseudomonadati</taxon>
        <taxon>Pseudomonadota</taxon>
        <taxon>Alphaproteobacteria</taxon>
        <taxon>Rhodospirillales</taxon>
        <taxon>Dongiaceae</taxon>
        <taxon>Aliidongia</taxon>
    </lineage>
</organism>
<dbReference type="EMBL" id="BMJQ01000010">
    <property type="protein sequence ID" value="GGF29487.1"/>
    <property type="molecule type" value="Genomic_DNA"/>
</dbReference>
<dbReference type="PRINTS" id="PR01490">
    <property type="entry name" value="RTXTOXIND"/>
</dbReference>
<dbReference type="InterPro" id="IPR058624">
    <property type="entry name" value="MdtA-like_HH"/>
</dbReference>
<name>A0A8J2YWQ5_9PROT</name>
<evidence type="ECO:0000256" key="4">
    <source>
        <dbReference type="ARBA" id="ARBA00022475"/>
    </source>
</evidence>
<dbReference type="GO" id="GO:0015562">
    <property type="term" value="F:efflux transmembrane transporter activity"/>
    <property type="evidence" value="ECO:0007669"/>
    <property type="project" value="TreeGrafter"/>
</dbReference>
<dbReference type="NCBIfam" id="TIGR01730">
    <property type="entry name" value="RND_mfp"/>
    <property type="match status" value="1"/>
</dbReference>
<evidence type="ECO:0000313" key="11">
    <source>
        <dbReference type="EMBL" id="GGF29487.1"/>
    </source>
</evidence>
<keyword evidence="12" id="KW-1185">Reference proteome</keyword>
<keyword evidence="4" id="KW-1003">Cell membrane</keyword>
<dbReference type="InterPro" id="IPR006143">
    <property type="entry name" value="RND_pump_MFP"/>
</dbReference>
<dbReference type="PANTHER" id="PTHR30469:SF36">
    <property type="entry name" value="BLL3903 PROTEIN"/>
    <property type="match status" value="1"/>
</dbReference>
<comment type="caution">
    <text evidence="11">The sequence shown here is derived from an EMBL/GenBank/DDBJ whole genome shotgun (WGS) entry which is preliminary data.</text>
</comment>
<evidence type="ECO:0000259" key="9">
    <source>
        <dbReference type="Pfam" id="PF25944"/>
    </source>
</evidence>
<dbReference type="SUPFAM" id="SSF111369">
    <property type="entry name" value="HlyD-like secretion proteins"/>
    <property type="match status" value="1"/>
</dbReference>
<evidence type="ECO:0000259" key="8">
    <source>
        <dbReference type="Pfam" id="PF25917"/>
    </source>
</evidence>
<dbReference type="Gene3D" id="2.40.420.20">
    <property type="match status" value="1"/>
</dbReference>
<dbReference type="Gene3D" id="2.40.30.170">
    <property type="match status" value="1"/>
</dbReference>
<dbReference type="InterPro" id="IPR058627">
    <property type="entry name" value="MdtA-like_C"/>
</dbReference>
<evidence type="ECO:0000259" key="10">
    <source>
        <dbReference type="Pfam" id="PF25967"/>
    </source>
</evidence>
<dbReference type="InterPro" id="IPR058626">
    <property type="entry name" value="MdtA-like_b-barrel"/>
</dbReference>
<dbReference type="Gene3D" id="1.10.287.470">
    <property type="entry name" value="Helix hairpin bin"/>
    <property type="match status" value="1"/>
</dbReference>
<dbReference type="Proteomes" id="UP000646365">
    <property type="component" value="Unassembled WGS sequence"/>
</dbReference>
<evidence type="ECO:0000256" key="6">
    <source>
        <dbReference type="ARBA" id="ARBA00023136"/>
    </source>
</evidence>
<evidence type="ECO:0000313" key="12">
    <source>
        <dbReference type="Proteomes" id="UP000646365"/>
    </source>
</evidence>
<dbReference type="Pfam" id="PF25876">
    <property type="entry name" value="HH_MFP_RND"/>
    <property type="match status" value="1"/>
</dbReference>
<gene>
    <name evidence="11" type="ORF">GCM10011611_39420</name>
</gene>
<comment type="similarity">
    <text evidence="2">Belongs to the membrane fusion protein (MFP) (TC 8.A.1) family.</text>
</comment>
<feature type="domain" description="Multidrug resistance protein MdtA-like alpha-helical hairpin" evidence="7">
    <location>
        <begin position="110"/>
        <end position="177"/>
    </location>
</feature>
<dbReference type="InterPro" id="IPR058625">
    <property type="entry name" value="MdtA-like_BSH"/>
</dbReference>
<reference evidence="11" key="2">
    <citation type="submission" date="2020-09" db="EMBL/GenBank/DDBJ databases">
        <authorList>
            <person name="Sun Q."/>
            <person name="Zhou Y."/>
        </authorList>
    </citation>
    <scope>NUCLEOTIDE SEQUENCE</scope>
    <source>
        <strain evidence="11">CGMCC 1.15725</strain>
    </source>
</reference>
<evidence type="ECO:0000256" key="3">
    <source>
        <dbReference type="ARBA" id="ARBA00022448"/>
    </source>
</evidence>
<accession>A0A8J2YWQ5</accession>
<dbReference type="PANTHER" id="PTHR30469">
    <property type="entry name" value="MULTIDRUG RESISTANCE PROTEIN MDTA"/>
    <property type="match status" value="1"/>
</dbReference>
<evidence type="ECO:0000259" key="7">
    <source>
        <dbReference type="Pfam" id="PF25876"/>
    </source>
</evidence>
<keyword evidence="5" id="KW-0997">Cell inner membrane</keyword>
<dbReference type="Pfam" id="PF25967">
    <property type="entry name" value="RND-MFP_C"/>
    <property type="match status" value="1"/>
</dbReference>
<evidence type="ECO:0000256" key="5">
    <source>
        <dbReference type="ARBA" id="ARBA00022519"/>
    </source>
</evidence>
<evidence type="ECO:0000256" key="1">
    <source>
        <dbReference type="ARBA" id="ARBA00004236"/>
    </source>
</evidence>